<proteinExistence type="predicted"/>
<keyword evidence="3" id="KW-1185">Reference proteome</keyword>
<protein>
    <recommendedName>
        <fullName evidence="4">Secreted protein</fullName>
    </recommendedName>
</protein>
<accession>A0A9P7EL41</accession>
<keyword evidence="1" id="KW-0732">Signal</keyword>
<dbReference type="Proteomes" id="UP000807769">
    <property type="component" value="Unassembled WGS sequence"/>
</dbReference>
<comment type="caution">
    <text evidence="2">The sequence shown here is derived from an EMBL/GenBank/DDBJ whole genome shotgun (WGS) entry which is preliminary data.</text>
</comment>
<dbReference type="EMBL" id="JABBWG010000003">
    <property type="protein sequence ID" value="KAG1824644.1"/>
    <property type="molecule type" value="Genomic_DNA"/>
</dbReference>
<name>A0A9P7EL41_9AGAM</name>
<evidence type="ECO:0000313" key="3">
    <source>
        <dbReference type="Proteomes" id="UP000807769"/>
    </source>
</evidence>
<evidence type="ECO:0008006" key="4">
    <source>
        <dbReference type="Google" id="ProtNLM"/>
    </source>
</evidence>
<reference evidence="2" key="1">
    <citation type="journal article" date="2020" name="New Phytol.">
        <title>Comparative genomics reveals dynamic genome evolution in host specialist ectomycorrhizal fungi.</title>
        <authorList>
            <person name="Lofgren L.A."/>
            <person name="Nguyen N.H."/>
            <person name="Vilgalys R."/>
            <person name="Ruytinx J."/>
            <person name="Liao H.L."/>
            <person name="Branco S."/>
            <person name="Kuo A."/>
            <person name="LaButti K."/>
            <person name="Lipzen A."/>
            <person name="Andreopoulos W."/>
            <person name="Pangilinan J."/>
            <person name="Riley R."/>
            <person name="Hundley H."/>
            <person name="Na H."/>
            <person name="Barry K."/>
            <person name="Grigoriev I.V."/>
            <person name="Stajich J.E."/>
            <person name="Kennedy P.G."/>
        </authorList>
    </citation>
    <scope>NUCLEOTIDE SEQUENCE</scope>
    <source>
        <strain evidence="2">MN1</strain>
    </source>
</reference>
<feature type="signal peptide" evidence="1">
    <location>
        <begin position="1"/>
        <end position="29"/>
    </location>
</feature>
<feature type="chain" id="PRO_5040454286" description="Secreted protein" evidence="1">
    <location>
        <begin position="30"/>
        <end position="69"/>
    </location>
</feature>
<evidence type="ECO:0000256" key="1">
    <source>
        <dbReference type="SAM" id="SignalP"/>
    </source>
</evidence>
<dbReference type="RefSeq" id="XP_041198361.1">
    <property type="nucleotide sequence ID" value="XM_041334413.1"/>
</dbReference>
<dbReference type="AlphaFoldDB" id="A0A9P7EL41"/>
<evidence type="ECO:0000313" key="2">
    <source>
        <dbReference type="EMBL" id="KAG1824644.1"/>
    </source>
</evidence>
<organism evidence="2 3">
    <name type="scientific">Suillus subaureus</name>
    <dbReference type="NCBI Taxonomy" id="48587"/>
    <lineage>
        <taxon>Eukaryota</taxon>
        <taxon>Fungi</taxon>
        <taxon>Dikarya</taxon>
        <taxon>Basidiomycota</taxon>
        <taxon>Agaricomycotina</taxon>
        <taxon>Agaricomycetes</taxon>
        <taxon>Agaricomycetidae</taxon>
        <taxon>Boletales</taxon>
        <taxon>Suillineae</taxon>
        <taxon>Suillaceae</taxon>
        <taxon>Suillus</taxon>
    </lineage>
</organism>
<sequence>MATSCQAFFIFRRSSFLTCVLFLAPASHAPTTRDIRLNHIYILLPILTPSSVPTTPALAHALFLSSRLV</sequence>
<gene>
    <name evidence="2" type="ORF">BJ212DRAFT_1321598</name>
</gene>
<dbReference type="GeneID" id="64628430"/>